<reference evidence="3 4" key="1">
    <citation type="journal article" date="2021" name="Environ. Microbiol.">
        <title>Gene family expansions and transcriptome signatures uncover fungal adaptations to wood decay.</title>
        <authorList>
            <person name="Hage H."/>
            <person name="Miyauchi S."/>
            <person name="Viragh M."/>
            <person name="Drula E."/>
            <person name="Min B."/>
            <person name="Chaduli D."/>
            <person name="Navarro D."/>
            <person name="Favel A."/>
            <person name="Norest M."/>
            <person name="Lesage-Meessen L."/>
            <person name="Balint B."/>
            <person name="Merenyi Z."/>
            <person name="de Eugenio L."/>
            <person name="Morin E."/>
            <person name="Martinez A.T."/>
            <person name="Baldrian P."/>
            <person name="Stursova M."/>
            <person name="Martinez M.J."/>
            <person name="Novotny C."/>
            <person name="Magnuson J.K."/>
            <person name="Spatafora J.W."/>
            <person name="Maurice S."/>
            <person name="Pangilinan J."/>
            <person name="Andreopoulos W."/>
            <person name="LaButti K."/>
            <person name="Hundley H."/>
            <person name="Na H."/>
            <person name="Kuo A."/>
            <person name="Barry K."/>
            <person name="Lipzen A."/>
            <person name="Henrissat B."/>
            <person name="Riley R."/>
            <person name="Ahrendt S."/>
            <person name="Nagy L.G."/>
            <person name="Grigoriev I.V."/>
            <person name="Martin F."/>
            <person name="Rosso M.N."/>
        </authorList>
    </citation>
    <scope>NUCLEOTIDE SEQUENCE [LARGE SCALE GENOMIC DNA]</scope>
    <source>
        <strain evidence="3 4">CIRM-BRFM 1785</strain>
    </source>
</reference>
<protein>
    <submittedName>
        <fullName evidence="3">Uncharacterized protein</fullName>
    </submittedName>
</protein>
<feature type="compositionally biased region" description="Acidic residues" evidence="1">
    <location>
        <begin position="337"/>
        <end position="347"/>
    </location>
</feature>
<comment type="caution">
    <text evidence="3">The sequence shown here is derived from an EMBL/GenBank/DDBJ whole genome shotgun (WGS) entry which is preliminary data.</text>
</comment>
<feature type="compositionally biased region" description="Low complexity" evidence="1">
    <location>
        <begin position="324"/>
        <end position="336"/>
    </location>
</feature>
<feature type="signal peptide" evidence="2">
    <location>
        <begin position="1"/>
        <end position="20"/>
    </location>
</feature>
<keyword evidence="2" id="KW-0732">Signal</keyword>
<evidence type="ECO:0000256" key="2">
    <source>
        <dbReference type="SAM" id="SignalP"/>
    </source>
</evidence>
<name>A0ABQ8KGK2_9APHY</name>
<organism evidence="3 4">
    <name type="scientific">Rhodofomes roseus</name>
    <dbReference type="NCBI Taxonomy" id="34475"/>
    <lineage>
        <taxon>Eukaryota</taxon>
        <taxon>Fungi</taxon>
        <taxon>Dikarya</taxon>
        <taxon>Basidiomycota</taxon>
        <taxon>Agaricomycotina</taxon>
        <taxon>Agaricomycetes</taxon>
        <taxon>Polyporales</taxon>
        <taxon>Rhodofomes</taxon>
    </lineage>
</organism>
<sequence length="421" mass="44255">MVLLGVIVGGLRALSHLAHAYCPPGDGQSAVGSPGTGGLCPGITSVVDKVVLKVEDSLSGLGNTTSGLLGYPFIGQELVSDMMALVFGNIAPMSVLEASDQIAFVNDTSSVHGYTVYGLTDLVLHLVNDDPDNTGAPGPKVLATTTDIIIAPKYELMLWEAPMCTICPGEFMTKNLLDAPAPELVVYVPPNTCRLSDLRPLSASLDTQAALGSLKASRRLGYLGTVLLRVLRLSGSGTLGTPKVSLTVGAAAHLPGYGLYLLVVGAMLWSTLTTSWYNIGIGCGVPLAVLEGTRIGLDFFMVSCHIMHPRNPSIHVASHQTPVSTTTNPSSNSNLDSDSDSEDLSALSDEDLEREIAELMRAMDENDARMDAFGSGIARLDGGMDSLDSRLARLDALDAGFARLEEEIGYGEGMEGEDEDG</sequence>
<evidence type="ECO:0000313" key="4">
    <source>
        <dbReference type="Proteomes" id="UP000814176"/>
    </source>
</evidence>
<evidence type="ECO:0000256" key="1">
    <source>
        <dbReference type="SAM" id="MobiDB-lite"/>
    </source>
</evidence>
<accession>A0ABQ8KGK2</accession>
<proteinExistence type="predicted"/>
<feature type="region of interest" description="Disordered" evidence="1">
    <location>
        <begin position="315"/>
        <end position="347"/>
    </location>
</feature>
<dbReference type="EMBL" id="JADCUA010000011">
    <property type="protein sequence ID" value="KAH9836372.1"/>
    <property type="molecule type" value="Genomic_DNA"/>
</dbReference>
<dbReference type="RefSeq" id="XP_047778657.1">
    <property type="nucleotide sequence ID" value="XM_047923909.1"/>
</dbReference>
<feature type="chain" id="PRO_5045246706" evidence="2">
    <location>
        <begin position="21"/>
        <end position="421"/>
    </location>
</feature>
<dbReference type="GeneID" id="72004641"/>
<evidence type="ECO:0000313" key="3">
    <source>
        <dbReference type="EMBL" id="KAH9836372.1"/>
    </source>
</evidence>
<dbReference type="Proteomes" id="UP000814176">
    <property type="component" value="Unassembled WGS sequence"/>
</dbReference>
<keyword evidence="4" id="KW-1185">Reference proteome</keyword>
<gene>
    <name evidence="3" type="ORF">C8Q71DRAFT_762163</name>
</gene>